<organism evidence="3 4">
    <name type="scientific">Thalassotalea fonticola</name>
    <dbReference type="NCBI Taxonomy" id="3065649"/>
    <lineage>
        <taxon>Bacteria</taxon>
        <taxon>Pseudomonadati</taxon>
        <taxon>Pseudomonadota</taxon>
        <taxon>Gammaproteobacteria</taxon>
        <taxon>Alteromonadales</taxon>
        <taxon>Colwelliaceae</taxon>
        <taxon>Thalassotalea</taxon>
    </lineage>
</organism>
<accession>A0ABZ0GJM9</accession>
<dbReference type="RefSeq" id="WP_348394888.1">
    <property type="nucleotide sequence ID" value="NZ_CP136600.1"/>
</dbReference>
<evidence type="ECO:0008006" key="5">
    <source>
        <dbReference type="Google" id="ProtNLM"/>
    </source>
</evidence>
<feature type="chain" id="PRO_5046527476" description="DUF3187 family protein" evidence="2">
    <location>
        <begin position="19"/>
        <end position="323"/>
    </location>
</feature>
<sequence>MLKKLLLLSLLISANCLASEEEQSLAPIDETMIVHPDPADDWLFGFHNSISDSVFGSAKWFDSFFAIDEEEETTPNTLARIRLGYEPRARDWQVFTQKFRLRVKLPNLENKVDIIFSDEDDDNNSEEQNNSGRALTGDQNDDSFTAAIRLINLDTIDDFVDSRIGISGGDLFAKVRAKIQTDNSDRHLFKFQPSIFYYLDDGFGSRLFFEYDFNFAEKKQFRANFSVKTSEAFEGTRWRNGYYYLHQLDRFRASALGVVIAGEDDGDRGFVVDNYTLSWRYRVNAYRRWLYFEVEPFVEWPEDVNYKTTPGIALRVEGYFQAN</sequence>
<gene>
    <name evidence="3" type="ORF">RI844_11905</name>
</gene>
<keyword evidence="4" id="KW-1185">Reference proteome</keyword>
<evidence type="ECO:0000256" key="1">
    <source>
        <dbReference type="SAM" id="MobiDB-lite"/>
    </source>
</evidence>
<protein>
    <recommendedName>
        <fullName evidence="5">DUF3187 family protein</fullName>
    </recommendedName>
</protein>
<proteinExistence type="predicted"/>
<evidence type="ECO:0000313" key="4">
    <source>
        <dbReference type="Proteomes" id="UP001301442"/>
    </source>
</evidence>
<evidence type="ECO:0000313" key="3">
    <source>
        <dbReference type="EMBL" id="WOH36074.1"/>
    </source>
</evidence>
<feature type="signal peptide" evidence="2">
    <location>
        <begin position="1"/>
        <end position="18"/>
    </location>
</feature>
<name>A0ABZ0GJM9_9GAMM</name>
<feature type="compositionally biased region" description="Acidic residues" evidence="1">
    <location>
        <begin position="116"/>
        <end position="125"/>
    </location>
</feature>
<feature type="region of interest" description="Disordered" evidence="1">
    <location>
        <begin position="116"/>
        <end position="138"/>
    </location>
</feature>
<dbReference type="Proteomes" id="UP001301442">
    <property type="component" value="Chromosome"/>
</dbReference>
<evidence type="ECO:0000256" key="2">
    <source>
        <dbReference type="SAM" id="SignalP"/>
    </source>
</evidence>
<reference evidence="3 4" key="1">
    <citation type="submission" date="2023-09" db="EMBL/GenBank/DDBJ databases">
        <authorList>
            <person name="Qi X."/>
        </authorList>
    </citation>
    <scope>NUCLEOTIDE SEQUENCE [LARGE SCALE GENOMIC DNA]</scope>
    <source>
        <strain evidence="3 4">S1-1</strain>
    </source>
</reference>
<dbReference type="EMBL" id="CP136600">
    <property type="protein sequence ID" value="WOH36074.1"/>
    <property type="molecule type" value="Genomic_DNA"/>
</dbReference>
<keyword evidence="2" id="KW-0732">Signal</keyword>